<feature type="transmembrane region" description="Helical" evidence="1">
    <location>
        <begin position="12"/>
        <end position="32"/>
    </location>
</feature>
<gene>
    <name evidence="2" type="ORF">OCOJLMKI_3759</name>
</gene>
<evidence type="ECO:0000256" key="1">
    <source>
        <dbReference type="SAM" id="Phobius"/>
    </source>
</evidence>
<dbReference type="RefSeq" id="WP_238245638.1">
    <property type="nucleotide sequence ID" value="NZ_BPQP01000063.1"/>
</dbReference>
<keyword evidence="1" id="KW-0812">Transmembrane</keyword>
<organism evidence="2 3">
    <name type="scientific">Methylobacterium iners</name>
    <dbReference type="NCBI Taxonomy" id="418707"/>
    <lineage>
        <taxon>Bacteria</taxon>
        <taxon>Pseudomonadati</taxon>
        <taxon>Pseudomonadota</taxon>
        <taxon>Alphaproteobacteria</taxon>
        <taxon>Hyphomicrobiales</taxon>
        <taxon>Methylobacteriaceae</taxon>
        <taxon>Methylobacterium</taxon>
    </lineage>
</organism>
<proteinExistence type="predicted"/>
<sequence>MSLTLVLRSLKALRLIGWLCVVVLVWLSWIPQEWEARTGLRGEIEHALAYCGTAAIFAFAYQWTSRWRMAAALGALAAVLEIGQFWAPGRTPGFASFAASSLGAAIGVMIGRAAITWLVSFAMRFRR</sequence>
<feature type="transmembrane region" description="Helical" evidence="1">
    <location>
        <begin position="70"/>
        <end position="87"/>
    </location>
</feature>
<reference evidence="2" key="1">
    <citation type="journal article" date="2021" name="Front. Microbiol.">
        <title>Comprehensive Comparative Genomics and Phenotyping of Methylobacterium Species.</title>
        <authorList>
            <person name="Alessa O."/>
            <person name="Ogura Y."/>
            <person name="Fujitani Y."/>
            <person name="Takami H."/>
            <person name="Hayashi T."/>
            <person name="Sahin N."/>
            <person name="Tani A."/>
        </authorList>
    </citation>
    <scope>NUCLEOTIDE SEQUENCE</scope>
    <source>
        <strain evidence="2">DSM 19015</strain>
    </source>
</reference>
<dbReference type="EMBL" id="BPQP01000063">
    <property type="protein sequence ID" value="GJD96537.1"/>
    <property type="molecule type" value="Genomic_DNA"/>
</dbReference>
<keyword evidence="3" id="KW-1185">Reference proteome</keyword>
<evidence type="ECO:0008006" key="4">
    <source>
        <dbReference type="Google" id="ProtNLM"/>
    </source>
</evidence>
<accession>A0ABQ4S448</accession>
<evidence type="ECO:0000313" key="3">
    <source>
        <dbReference type="Proteomes" id="UP001055125"/>
    </source>
</evidence>
<keyword evidence="1" id="KW-0472">Membrane</keyword>
<protein>
    <recommendedName>
        <fullName evidence="4">VanZ-like domain-containing protein</fullName>
    </recommendedName>
</protein>
<reference evidence="2" key="2">
    <citation type="submission" date="2021-08" db="EMBL/GenBank/DDBJ databases">
        <authorList>
            <person name="Tani A."/>
            <person name="Ola A."/>
            <person name="Ogura Y."/>
            <person name="Katsura K."/>
            <person name="Hayashi T."/>
        </authorList>
    </citation>
    <scope>NUCLEOTIDE SEQUENCE</scope>
    <source>
        <strain evidence="2">DSM 19015</strain>
    </source>
</reference>
<keyword evidence="1" id="KW-1133">Transmembrane helix</keyword>
<evidence type="ECO:0000313" key="2">
    <source>
        <dbReference type="EMBL" id="GJD96537.1"/>
    </source>
</evidence>
<feature type="transmembrane region" description="Helical" evidence="1">
    <location>
        <begin position="93"/>
        <end position="119"/>
    </location>
</feature>
<dbReference type="Proteomes" id="UP001055125">
    <property type="component" value="Unassembled WGS sequence"/>
</dbReference>
<name>A0ABQ4S448_9HYPH</name>
<comment type="caution">
    <text evidence="2">The sequence shown here is derived from an EMBL/GenBank/DDBJ whole genome shotgun (WGS) entry which is preliminary data.</text>
</comment>
<feature type="transmembrane region" description="Helical" evidence="1">
    <location>
        <begin position="44"/>
        <end position="63"/>
    </location>
</feature>